<proteinExistence type="predicted"/>
<keyword evidence="2" id="KW-1185">Reference proteome</keyword>
<accession>A0A327KVR0</accession>
<organism evidence="1 2">
    <name type="scientific">Rhodoplanes roseus</name>
    <dbReference type="NCBI Taxonomy" id="29409"/>
    <lineage>
        <taxon>Bacteria</taxon>
        <taxon>Pseudomonadati</taxon>
        <taxon>Pseudomonadota</taxon>
        <taxon>Alphaproteobacteria</taxon>
        <taxon>Hyphomicrobiales</taxon>
        <taxon>Nitrobacteraceae</taxon>
        <taxon>Rhodoplanes</taxon>
    </lineage>
</organism>
<evidence type="ECO:0008006" key="3">
    <source>
        <dbReference type="Google" id="ProtNLM"/>
    </source>
</evidence>
<comment type="caution">
    <text evidence="1">The sequence shown here is derived from an EMBL/GenBank/DDBJ whole genome shotgun (WGS) entry which is preliminary data.</text>
</comment>
<dbReference type="RefSeq" id="WP_111420225.1">
    <property type="nucleotide sequence ID" value="NZ_NPEX01000118.1"/>
</dbReference>
<evidence type="ECO:0000313" key="2">
    <source>
        <dbReference type="Proteomes" id="UP000249130"/>
    </source>
</evidence>
<dbReference type="Proteomes" id="UP000249130">
    <property type="component" value="Unassembled WGS sequence"/>
</dbReference>
<dbReference type="AlphaFoldDB" id="A0A327KVR0"/>
<dbReference type="EMBL" id="NPEX01000118">
    <property type="protein sequence ID" value="RAI42909.1"/>
    <property type="molecule type" value="Genomic_DNA"/>
</dbReference>
<name>A0A327KVR0_9BRAD</name>
<sequence>MSTEASEPLHAFNPIVEIGGAGLLSRVDPRTATLLWSSEEDLGEPKPPNVREFNLREFWQLWRRAWRYEIDTIVVHPPTRHAPWHWRPLRSVFHRPFGPWRRFIRLFGIQAIRLLPRRMSIMVIDGDDMRTIPRCNAFLLDRCTWYFKRELPIDRWQAFQRTLHPEMPSTRFRNKPRNRRRIERLRPWAIGLPTETPTLPPLEFPDKTIGLFVAVATNSSTVRPAGLDELRALAARRKDVVIADGRVLHDAFMRNMTASWLTWSPEGFGWDCIRHYEAASVYSIPVINQPTIARFHPLLDGVHALHYDADVPGSLTRVVEAALADPERLRRIATAAREHVATHHLTPWRRAEQLLSYRSGLETPPGGIGL</sequence>
<dbReference type="OrthoDB" id="516273at2"/>
<dbReference type="Gene3D" id="3.40.50.2000">
    <property type="entry name" value="Glycogen Phosphorylase B"/>
    <property type="match status" value="1"/>
</dbReference>
<gene>
    <name evidence="1" type="ORF">CH341_17095</name>
</gene>
<protein>
    <recommendedName>
        <fullName evidence="3">Glycosyl transferase family 1 domain-containing protein</fullName>
    </recommendedName>
</protein>
<reference evidence="1 2" key="1">
    <citation type="submission" date="2017-07" db="EMBL/GenBank/DDBJ databases">
        <title>Draft Genome Sequences of Select Purple Nonsulfur Bacteria.</title>
        <authorList>
            <person name="Lasarre B."/>
            <person name="Mckinlay J.B."/>
        </authorList>
    </citation>
    <scope>NUCLEOTIDE SEQUENCE [LARGE SCALE GENOMIC DNA]</scope>
    <source>
        <strain evidence="1 2">DSM 5909</strain>
    </source>
</reference>
<evidence type="ECO:0000313" key="1">
    <source>
        <dbReference type="EMBL" id="RAI42909.1"/>
    </source>
</evidence>